<dbReference type="Proteomes" id="UP000016368">
    <property type="component" value="Unassembled WGS sequence"/>
</dbReference>
<evidence type="ECO:0000313" key="1">
    <source>
        <dbReference type="EMBL" id="EGI78392.1"/>
    </source>
</evidence>
<evidence type="ECO:0000313" key="2">
    <source>
        <dbReference type="Proteomes" id="UP000016368"/>
    </source>
</evidence>
<reference evidence="1 2" key="1">
    <citation type="journal article" date="2011" name="EMBO J.">
        <title>Structural diversity of bacterial flagellar motors.</title>
        <authorList>
            <person name="Chen S."/>
            <person name="Beeby M."/>
            <person name="Murphy G.E."/>
            <person name="Leadbetter J.R."/>
            <person name="Hendrixson D.R."/>
            <person name="Briegel A."/>
            <person name="Li Z."/>
            <person name="Shi J."/>
            <person name="Tocheva E.I."/>
            <person name="Muller A."/>
            <person name="Dobro M.J."/>
            <person name="Jensen G.J."/>
        </authorList>
    </citation>
    <scope>NUCLEOTIDE SEQUENCE [LARGE SCALE GENOMIC DNA]</scope>
    <source>
        <strain evidence="1 2">ATCC 19624</strain>
    </source>
</reference>
<dbReference type="STRING" id="887062.HGR_01542"/>
<organism evidence="1 2">
    <name type="scientific">Hylemonella gracilis ATCC 19624</name>
    <dbReference type="NCBI Taxonomy" id="887062"/>
    <lineage>
        <taxon>Bacteria</taxon>
        <taxon>Pseudomonadati</taxon>
        <taxon>Pseudomonadota</taxon>
        <taxon>Betaproteobacteria</taxon>
        <taxon>Burkholderiales</taxon>
        <taxon>Comamonadaceae</taxon>
        <taxon>Hylemonella</taxon>
    </lineage>
</organism>
<name>F3KPF1_9BURK</name>
<dbReference type="AlphaFoldDB" id="F3KPF1"/>
<comment type="caution">
    <text evidence="1">The sequence shown here is derived from an EMBL/GenBank/DDBJ whole genome shotgun (WGS) entry which is preliminary data.</text>
</comment>
<accession>F3KPF1</accession>
<sequence length="37" mass="4365">MDVDLVSVVQSWGTGRAWEYAALPRVNFDDEKRLRQR</sequence>
<gene>
    <name evidence="1" type="ORF">HGR_01542</name>
</gene>
<protein>
    <submittedName>
        <fullName evidence="1">Uncharacterized protein</fullName>
    </submittedName>
</protein>
<proteinExistence type="predicted"/>
<keyword evidence="2" id="KW-1185">Reference proteome</keyword>
<dbReference type="EMBL" id="AEGR01000018">
    <property type="protein sequence ID" value="EGI78392.1"/>
    <property type="molecule type" value="Genomic_DNA"/>
</dbReference>